<reference evidence="6" key="2">
    <citation type="journal article" date="2007" name="PLoS Biol.">
        <title>Survey sequencing and comparative analysis of the elephant shark (Callorhinchus milii) genome.</title>
        <authorList>
            <person name="Venkatesh B."/>
            <person name="Kirkness E.F."/>
            <person name="Loh Y.H."/>
            <person name="Halpern A.L."/>
            <person name="Lee A.P."/>
            <person name="Johnson J."/>
            <person name="Dandona N."/>
            <person name="Viswanathan L.D."/>
            <person name="Tay A."/>
            <person name="Venter J.C."/>
            <person name="Strausberg R.L."/>
            <person name="Brenner S."/>
        </authorList>
    </citation>
    <scope>NUCLEOTIDE SEQUENCE [LARGE SCALE GENOMIC DNA]</scope>
</reference>
<reference evidence="5" key="4">
    <citation type="submission" date="2025-08" db="UniProtKB">
        <authorList>
            <consortium name="Ensembl"/>
        </authorList>
    </citation>
    <scope>IDENTIFICATION</scope>
</reference>
<dbReference type="InterPro" id="IPR001356">
    <property type="entry name" value="HD"/>
</dbReference>
<dbReference type="OMA" id="THYPDGE"/>
<keyword evidence="2 3" id="KW-0371">Homeobox</keyword>
<comment type="subcellular location">
    <subcellularLocation>
        <location evidence="2 3">Nucleus</location>
    </subcellularLocation>
</comment>
<proteinExistence type="inferred from homology"/>
<organism evidence="5 6">
    <name type="scientific">Callorhinchus milii</name>
    <name type="common">Ghost shark</name>
    <dbReference type="NCBI Taxonomy" id="7868"/>
    <lineage>
        <taxon>Eukaryota</taxon>
        <taxon>Metazoa</taxon>
        <taxon>Chordata</taxon>
        <taxon>Craniata</taxon>
        <taxon>Vertebrata</taxon>
        <taxon>Chondrichthyes</taxon>
        <taxon>Holocephali</taxon>
        <taxon>Chimaeriformes</taxon>
        <taxon>Callorhinchidae</taxon>
        <taxon>Callorhinchus</taxon>
    </lineage>
</organism>
<evidence type="ECO:0000256" key="3">
    <source>
        <dbReference type="RuleBase" id="RU000682"/>
    </source>
</evidence>
<dbReference type="Gene3D" id="1.10.10.60">
    <property type="entry name" value="Homeodomain-like"/>
    <property type="match status" value="1"/>
</dbReference>
<dbReference type="GO" id="GO:0000977">
    <property type="term" value="F:RNA polymerase II transcription regulatory region sequence-specific DNA binding"/>
    <property type="evidence" value="ECO:0007669"/>
    <property type="project" value="TreeGrafter"/>
</dbReference>
<reference evidence="5" key="5">
    <citation type="submission" date="2025-09" db="UniProtKB">
        <authorList>
            <consortium name="Ensembl"/>
        </authorList>
    </citation>
    <scope>IDENTIFICATION</scope>
</reference>
<sequence>MDTVGYYTGNSYCLHNTGSMAAGLNFHQPASDQMQQTRTAKQPLSPHTLTVAERLAEILLEVRYGSQHQRQRRTRTAFTSPQLRALEKAFQKTHYPDGETRERLAATISLPE</sequence>
<dbReference type="PANTHER" id="PTHR46639">
    <property type="entry name" value="DIENCEPHALON/MESENCEPHALON HOMEOBOX PROTEIN 1"/>
    <property type="match status" value="1"/>
</dbReference>
<dbReference type="SMART" id="SM00389">
    <property type="entry name" value="HOX"/>
    <property type="match status" value="1"/>
</dbReference>
<dbReference type="PANTHER" id="PTHR46639:SF4">
    <property type="entry name" value="DIENCEPHALON_MESENCEPHALON HOMEOBOX PROTEIN 1-B-LIKE"/>
    <property type="match status" value="1"/>
</dbReference>
<evidence type="ECO:0000313" key="5">
    <source>
        <dbReference type="Ensembl" id="ENSCMIP00000006030.1"/>
    </source>
</evidence>
<dbReference type="InterPro" id="IPR009057">
    <property type="entry name" value="Homeodomain-like_sf"/>
</dbReference>
<dbReference type="Proteomes" id="UP000314986">
    <property type="component" value="Unassembled WGS sequence"/>
</dbReference>
<dbReference type="GO" id="GO:0000981">
    <property type="term" value="F:DNA-binding transcription factor activity, RNA polymerase II-specific"/>
    <property type="evidence" value="ECO:0007669"/>
    <property type="project" value="TreeGrafter"/>
</dbReference>
<reference evidence="6" key="1">
    <citation type="journal article" date="2006" name="Science">
        <title>Ancient noncoding elements conserved in the human genome.</title>
        <authorList>
            <person name="Venkatesh B."/>
            <person name="Kirkness E.F."/>
            <person name="Loh Y.H."/>
            <person name="Halpern A.L."/>
            <person name="Lee A.P."/>
            <person name="Johnson J."/>
            <person name="Dandona N."/>
            <person name="Viswanathan L.D."/>
            <person name="Tay A."/>
            <person name="Venter J.C."/>
            <person name="Strausberg R.L."/>
            <person name="Brenner S."/>
        </authorList>
    </citation>
    <scope>NUCLEOTIDE SEQUENCE [LARGE SCALE GENOMIC DNA]</scope>
</reference>
<name>A0A4W3GST0_CALMI</name>
<dbReference type="PROSITE" id="PS50071">
    <property type="entry name" value="HOMEOBOX_2"/>
    <property type="match status" value="1"/>
</dbReference>
<evidence type="ECO:0000256" key="1">
    <source>
        <dbReference type="ARBA" id="ARBA00005733"/>
    </source>
</evidence>
<dbReference type="GO" id="GO:0005634">
    <property type="term" value="C:nucleus"/>
    <property type="evidence" value="ECO:0007669"/>
    <property type="project" value="UniProtKB-SubCell"/>
</dbReference>
<evidence type="ECO:0000256" key="2">
    <source>
        <dbReference type="PROSITE-ProRule" id="PRU00108"/>
    </source>
</evidence>
<keyword evidence="6" id="KW-1185">Reference proteome</keyword>
<accession>A0A4W3GST0</accession>
<comment type="similarity">
    <text evidence="1">Belongs to the paired homeobox family.</text>
</comment>
<keyword evidence="2 3" id="KW-0238">DNA-binding</keyword>
<keyword evidence="2 3" id="KW-0539">Nucleus</keyword>
<dbReference type="Pfam" id="PF00046">
    <property type="entry name" value="Homeodomain"/>
    <property type="match status" value="1"/>
</dbReference>
<evidence type="ECO:0000259" key="4">
    <source>
        <dbReference type="PROSITE" id="PS50071"/>
    </source>
</evidence>
<dbReference type="CDD" id="cd00086">
    <property type="entry name" value="homeodomain"/>
    <property type="match status" value="1"/>
</dbReference>
<dbReference type="AlphaFoldDB" id="A0A4W3GST0"/>
<dbReference type="InParanoid" id="A0A4W3GST0"/>
<reference evidence="6" key="3">
    <citation type="journal article" date="2014" name="Nature">
        <title>Elephant shark genome provides unique insights into gnathostome evolution.</title>
        <authorList>
            <consortium name="International Elephant Shark Genome Sequencing Consortium"/>
            <person name="Venkatesh B."/>
            <person name="Lee A.P."/>
            <person name="Ravi V."/>
            <person name="Maurya A.K."/>
            <person name="Lian M.M."/>
            <person name="Swann J.B."/>
            <person name="Ohta Y."/>
            <person name="Flajnik M.F."/>
            <person name="Sutoh Y."/>
            <person name="Kasahara M."/>
            <person name="Hoon S."/>
            <person name="Gangu V."/>
            <person name="Roy S.W."/>
            <person name="Irimia M."/>
            <person name="Korzh V."/>
            <person name="Kondrychyn I."/>
            <person name="Lim Z.W."/>
            <person name="Tay B.H."/>
            <person name="Tohari S."/>
            <person name="Kong K.W."/>
            <person name="Ho S."/>
            <person name="Lorente-Galdos B."/>
            <person name="Quilez J."/>
            <person name="Marques-Bonet T."/>
            <person name="Raney B.J."/>
            <person name="Ingham P.W."/>
            <person name="Tay A."/>
            <person name="Hillier L.W."/>
            <person name="Minx P."/>
            <person name="Boehm T."/>
            <person name="Wilson R.K."/>
            <person name="Brenner S."/>
            <person name="Warren W.C."/>
        </authorList>
    </citation>
    <scope>NUCLEOTIDE SEQUENCE [LARGE SCALE GENOMIC DNA]</scope>
</reference>
<evidence type="ECO:0000313" key="6">
    <source>
        <dbReference type="Proteomes" id="UP000314986"/>
    </source>
</evidence>
<feature type="domain" description="Homeobox" evidence="4">
    <location>
        <begin position="69"/>
        <end position="112"/>
    </location>
</feature>
<dbReference type="SUPFAM" id="SSF46689">
    <property type="entry name" value="Homeodomain-like"/>
    <property type="match status" value="1"/>
</dbReference>
<dbReference type="Ensembl" id="ENSCMIT00000006230.1">
    <property type="protein sequence ID" value="ENSCMIP00000006030.1"/>
    <property type="gene ID" value="ENSCMIG00000003474.1"/>
</dbReference>
<protein>
    <recommendedName>
        <fullName evidence="4">Homeobox domain-containing protein</fullName>
    </recommendedName>
</protein>
<dbReference type="InterPro" id="IPR052488">
    <property type="entry name" value="DMBX_homeobox"/>
</dbReference>
<dbReference type="GeneTree" id="ENSGT00940000155505"/>